<keyword evidence="3" id="KW-1185">Reference proteome</keyword>
<feature type="compositionally biased region" description="Polar residues" evidence="1">
    <location>
        <begin position="229"/>
        <end position="243"/>
    </location>
</feature>
<evidence type="ECO:0000256" key="1">
    <source>
        <dbReference type="SAM" id="MobiDB-lite"/>
    </source>
</evidence>
<feature type="compositionally biased region" description="Low complexity" evidence="1">
    <location>
        <begin position="691"/>
        <end position="706"/>
    </location>
</feature>
<evidence type="ECO:0000313" key="2">
    <source>
        <dbReference type="EMBL" id="EDX04897.1"/>
    </source>
</evidence>
<feature type="compositionally biased region" description="Polar residues" evidence="1">
    <location>
        <begin position="608"/>
        <end position="617"/>
    </location>
</feature>
<dbReference type="AlphaFoldDB" id="B4Q4Q9"/>
<feature type="region of interest" description="Disordered" evidence="1">
    <location>
        <begin position="67"/>
        <end position="94"/>
    </location>
</feature>
<feature type="compositionally biased region" description="Low complexity" evidence="1">
    <location>
        <begin position="501"/>
        <end position="530"/>
    </location>
</feature>
<dbReference type="OrthoDB" id="6107953at2759"/>
<feature type="compositionally biased region" description="Low complexity" evidence="1">
    <location>
        <begin position="836"/>
        <end position="857"/>
    </location>
</feature>
<organism evidence="2 3">
    <name type="scientific">Drosophila simulans</name>
    <name type="common">Fruit fly</name>
    <dbReference type="NCBI Taxonomy" id="7240"/>
    <lineage>
        <taxon>Eukaryota</taxon>
        <taxon>Metazoa</taxon>
        <taxon>Ecdysozoa</taxon>
        <taxon>Arthropoda</taxon>
        <taxon>Hexapoda</taxon>
        <taxon>Insecta</taxon>
        <taxon>Pterygota</taxon>
        <taxon>Neoptera</taxon>
        <taxon>Endopterygota</taxon>
        <taxon>Diptera</taxon>
        <taxon>Brachycera</taxon>
        <taxon>Muscomorpha</taxon>
        <taxon>Ephydroidea</taxon>
        <taxon>Drosophilidae</taxon>
        <taxon>Drosophila</taxon>
        <taxon>Sophophora</taxon>
    </lineage>
</organism>
<feature type="region of interest" description="Disordered" evidence="1">
    <location>
        <begin position="718"/>
        <end position="775"/>
    </location>
</feature>
<feature type="compositionally biased region" description="Polar residues" evidence="1">
    <location>
        <begin position="137"/>
        <end position="151"/>
    </location>
</feature>
<feature type="compositionally biased region" description="Low complexity" evidence="1">
    <location>
        <begin position="1"/>
        <end position="20"/>
    </location>
</feature>
<feature type="compositionally biased region" description="Pro residues" evidence="1">
    <location>
        <begin position="179"/>
        <end position="189"/>
    </location>
</feature>
<dbReference type="STRING" id="7240.B4Q4Q9"/>
<feature type="compositionally biased region" description="Low complexity" evidence="1">
    <location>
        <begin position="398"/>
        <end position="408"/>
    </location>
</feature>
<dbReference type="OMA" id="CQRPLDG"/>
<name>B4Q4Q9_DROSI</name>
<sequence>MATSTLQSPSPSPSTASVSSKNPQLKRVVYSKYRELLGSYNDKANAIIDTLPAYMVRQDRGFQLSELPVNGDANRNGLESSYGQRGGGGSGNGGYEAPACVQNAMMTKDKKPFTYTPGGIDLSQIRSERMAKRLARNAQSEGATGAAQQNRPAQPQSPGGPGGAASSIGAAAMGMPFQVLPPPPPPPQPQSGKNGTQGASAAPPPPPPQQPSTLAPPTGRLSPRPSAASVESSYSRYTPTQQVPPVAKSPPVQYQQPSPPATPPQQQQQQSEQPPATRPEFRSVPMPTSPAVNVYTRQTDSPRSPFEPQQQQQQQPQRSTESPFRFAQQQQQQSPQQRPPTAISPLAQVQQQQQQQLQQQQQQLQQLQQQQFQQQQLQQQQFQQQQLQQQQLQQQQQQQQQLQQQQQQPASQSVPWRTQRAQPGAQQQQDSHPQPIYNNVQQQQQRSRDVFSPARNETPAANTFNSQQQQNQFGGASKPTNVGSLYIAPLAQPTEPQAQRILLQQQQQSSARDSPMRQLPQQQQPQTNQPMRWLSSQPASKEQAPWARPEENGNVLPSTLRQTTPAPQPQVVPQPQPQQQQQQTTFYQPQLVQGNGYGPTPVSAAPISLQNFGSNPQPGGLRLQINLNTNGNSSNNTNQSAPRERIIPITLEQTPTYAAAQPNFGGHIIRSANQFVDQGYQNYPPQAQRFPSPNQPTSTSNNTNGNATRLIPIAIERGRGGPVSQSPVLLQNDPRSPPIQSKSFRILQKITDTVDDGSGNGDLRQDMQQTPHEAELQRPQFARQMSAQQARNSPTIEQMRRLQIGQDQQNNQQQSGTPLVWSRKVRSASLAQNRFTQQRYDTPQQQQYVPPKEQQAPEPKKYTGSAIPSRSFKILQAMTTPENAGPGQSDL</sequence>
<feature type="region of interest" description="Disordered" evidence="1">
    <location>
        <begin position="834"/>
        <end position="868"/>
    </location>
</feature>
<dbReference type="HOGENOM" id="CLU_013762_0_0_1"/>
<feature type="region of interest" description="Disordered" evidence="1">
    <location>
        <begin position="398"/>
        <end position="480"/>
    </location>
</feature>
<feature type="region of interest" description="Disordered" evidence="1">
    <location>
        <begin position="133"/>
        <end position="355"/>
    </location>
</feature>
<feature type="compositionally biased region" description="Low complexity" evidence="1">
    <location>
        <begin position="419"/>
        <end position="445"/>
    </location>
</feature>
<feature type="region of interest" description="Disordered" evidence="1">
    <location>
        <begin position="687"/>
        <end position="706"/>
    </location>
</feature>
<feature type="region of interest" description="Disordered" evidence="1">
    <location>
        <begin position="1"/>
        <end position="24"/>
    </location>
</feature>
<feature type="compositionally biased region" description="Low complexity" evidence="1">
    <location>
        <begin position="460"/>
        <end position="477"/>
    </location>
</feature>
<feature type="compositionally biased region" description="Gly residues" evidence="1">
    <location>
        <begin position="84"/>
        <end position="94"/>
    </location>
</feature>
<feature type="region of interest" description="Disordered" evidence="1">
    <location>
        <begin position="501"/>
        <end position="620"/>
    </location>
</feature>
<dbReference type="PhylomeDB" id="B4Q4Q9"/>
<protein>
    <submittedName>
        <fullName evidence="2">GD23883</fullName>
    </submittedName>
</protein>
<dbReference type="Proteomes" id="UP000000304">
    <property type="component" value="Chromosome 2L"/>
</dbReference>
<dbReference type="EMBL" id="CM000361">
    <property type="protein sequence ID" value="EDX04897.1"/>
    <property type="molecule type" value="Genomic_DNA"/>
</dbReference>
<evidence type="ECO:0000313" key="3">
    <source>
        <dbReference type="Proteomes" id="UP000000304"/>
    </source>
</evidence>
<feature type="compositionally biased region" description="Low complexity" evidence="1">
    <location>
        <begin position="164"/>
        <end position="176"/>
    </location>
</feature>
<feature type="compositionally biased region" description="Pro residues" evidence="1">
    <location>
        <begin position="566"/>
        <end position="576"/>
    </location>
</feature>
<gene>
    <name evidence="2" type="primary">Dsim\GD23883</name>
    <name evidence="2" type="ORF">Dsim_GD23883</name>
</gene>
<reference evidence="2 3" key="1">
    <citation type="journal article" date="2007" name="Nature">
        <title>Evolution of genes and genomes on the Drosophila phylogeny.</title>
        <authorList>
            <consortium name="Drosophila 12 Genomes Consortium"/>
            <person name="Clark A.G."/>
            <person name="Eisen M.B."/>
            <person name="Smith D.R."/>
            <person name="Bergman C.M."/>
            <person name="Oliver B."/>
            <person name="Markow T.A."/>
            <person name="Kaufman T.C."/>
            <person name="Kellis M."/>
            <person name="Gelbart W."/>
            <person name="Iyer V.N."/>
            <person name="Pollard D.A."/>
            <person name="Sackton T.B."/>
            <person name="Larracuente A.M."/>
            <person name="Singh N.D."/>
            <person name="Abad J.P."/>
            <person name="Abt D.N."/>
            <person name="Adryan B."/>
            <person name="Aguade M."/>
            <person name="Akashi H."/>
            <person name="Anderson W.W."/>
            <person name="Aquadro C.F."/>
            <person name="Ardell D.H."/>
            <person name="Arguello R."/>
            <person name="Artieri C.G."/>
            <person name="Barbash D.A."/>
            <person name="Barker D."/>
            <person name="Barsanti P."/>
            <person name="Batterham P."/>
            <person name="Batzoglou S."/>
            <person name="Begun D."/>
            <person name="Bhutkar A."/>
            <person name="Blanco E."/>
            <person name="Bosak S.A."/>
            <person name="Bradley R.K."/>
            <person name="Brand A.D."/>
            <person name="Brent M.R."/>
            <person name="Brooks A.N."/>
            <person name="Brown R.H."/>
            <person name="Butlin R.K."/>
            <person name="Caggese C."/>
            <person name="Calvi B.R."/>
            <person name="Bernardo de Carvalho A."/>
            <person name="Caspi A."/>
            <person name="Castrezana S."/>
            <person name="Celniker S.E."/>
            <person name="Chang J.L."/>
            <person name="Chapple C."/>
            <person name="Chatterji S."/>
            <person name="Chinwalla A."/>
            <person name="Civetta A."/>
            <person name="Clifton S.W."/>
            <person name="Comeron J.M."/>
            <person name="Costello J.C."/>
            <person name="Coyne J.A."/>
            <person name="Daub J."/>
            <person name="David R.G."/>
            <person name="Delcher A.L."/>
            <person name="Delehaunty K."/>
            <person name="Do C.B."/>
            <person name="Ebling H."/>
            <person name="Edwards K."/>
            <person name="Eickbush T."/>
            <person name="Evans J.D."/>
            <person name="Filipski A."/>
            <person name="Findeiss S."/>
            <person name="Freyhult E."/>
            <person name="Fulton L."/>
            <person name="Fulton R."/>
            <person name="Garcia A.C."/>
            <person name="Gardiner A."/>
            <person name="Garfield D.A."/>
            <person name="Garvin B.E."/>
            <person name="Gibson G."/>
            <person name="Gilbert D."/>
            <person name="Gnerre S."/>
            <person name="Godfrey J."/>
            <person name="Good R."/>
            <person name="Gotea V."/>
            <person name="Gravely B."/>
            <person name="Greenberg A.J."/>
            <person name="Griffiths-Jones S."/>
            <person name="Gross S."/>
            <person name="Guigo R."/>
            <person name="Gustafson E.A."/>
            <person name="Haerty W."/>
            <person name="Hahn M.W."/>
            <person name="Halligan D.L."/>
            <person name="Halpern A.L."/>
            <person name="Halter G.M."/>
            <person name="Han M.V."/>
            <person name="Heger A."/>
            <person name="Hillier L."/>
            <person name="Hinrichs A.S."/>
            <person name="Holmes I."/>
            <person name="Hoskins R.A."/>
            <person name="Hubisz M.J."/>
            <person name="Hultmark D."/>
            <person name="Huntley M.A."/>
            <person name="Jaffe D.B."/>
            <person name="Jagadeeshan S."/>
            <person name="Jeck W.R."/>
            <person name="Johnson J."/>
            <person name="Jones C.D."/>
            <person name="Jordan W.C."/>
            <person name="Karpen G.H."/>
            <person name="Kataoka E."/>
            <person name="Keightley P.D."/>
            <person name="Kheradpour P."/>
            <person name="Kirkness E.F."/>
            <person name="Koerich L.B."/>
            <person name="Kristiansen K."/>
            <person name="Kudrna D."/>
            <person name="Kulathinal R.J."/>
            <person name="Kumar S."/>
            <person name="Kwok R."/>
            <person name="Lander E."/>
            <person name="Langley C.H."/>
            <person name="Lapoint R."/>
            <person name="Lazzaro B.P."/>
            <person name="Lee S.J."/>
            <person name="Levesque L."/>
            <person name="Li R."/>
            <person name="Lin C.F."/>
            <person name="Lin M.F."/>
            <person name="Lindblad-Toh K."/>
            <person name="Llopart A."/>
            <person name="Long M."/>
            <person name="Low L."/>
            <person name="Lozovsky E."/>
            <person name="Lu J."/>
            <person name="Luo M."/>
            <person name="Machado C.A."/>
            <person name="Makalowski W."/>
            <person name="Marzo M."/>
            <person name="Matsuda M."/>
            <person name="Matzkin L."/>
            <person name="McAllister B."/>
            <person name="McBride C.S."/>
            <person name="McKernan B."/>
            <person name="McKernan K."/>
            <person name="Mendez-Lago M."/>
            <person name="Minx P."/>
            <person name="Mollenhauer M.U."/>
            <person name="Montooth K."/>
            <person name="Mount S.M."/>
            <person name="Mu X."/>
            <person name="Myers E."/>
            <person name="Negre B."/>
            <person name="Newfeld S."/>
            <person name="Nielsen R."/>
            <person name="Noor M.A."/>
            <person name="O'Grady P."/>
            <person name="Pachter L."/>
            <person name="Papaceit M."/>
            <person name="Parisi M.J."/>
            <person name="Parisi M."/>
            <person name="Parts L."/>
            <person name="Pedersen J.S."/>
            <person name="Pesole G."/>
            <person name="Phillippy A.M."/>
            <person name="Ponting C.P."/>
            <person name="Pop M."/>
            <person name="Porcelli D."/>
            <person name="Powell J.R."/>
            <person name="Prohaska S."/>
            <person name="Pruitt K."/>
            <person name="Puig M."/>
            <person name="Quesneville H."/>
            <person name="Ram K.R."/>
            <person name="Rand D."/>
            <person name="Rasmussen M.D."/>
            <person name="Reed L.K."/>
            <person name="Reenan R."/>
            <person name="Reily A."/>
            <person name="Remington K.A."/>
            <person name="Rieger T.T."/>
            <person name="Ritchie M.G."/>
            <person name="Robin C."/>
            <person name="Rogers Y.H."/>
            <person name="Rohde C."/>
            <person name="Rozas J."/>
            <person name="Rubenfield M.J."/>
            <person name="Ruiz A."/>
            <person name="Russo S."/>
            <person name="Salzberg S.L."/>
            <person name="Sanchez-Gracia A."/>
            <person name="Saranga D.J."/>
            <person name="Sato H."/>
            <person name="Schaeffer S.W."/>
            <person name="Schatz M.C."/>
            <person name="Schlenke T."/>
            <person name="Schwartz R."/>
            <person name="Segarra C."/>
            <person name="Singh R.S."/>
            <person name="Sirot L."/>
            <person name="Sirota M."/>
            <person name="Sisneros N.B."/>
            <person name="Smith C.D."/>
            <person name="Smith T.F."/>
            <person name="Spieth J."/>
            <person name="Stage D.E."/>
            <person name="Stark A."/>
            <person name="Stephan W."/>
            <person name="Strausberg R.L."/>
            <person name="Strempel S."/>
            <person name="Sturgill D."/>
            <person name="Sutton G."/>
            <person name="Sutton G.G."/>
            <person name="Tao W."/>
            <person name="Teichmann S."/>
            <person name="Tobari Y.N."/>
            <person name="Tomimura Y."/>
            <person name="Tsolas J.M."/>
            <person name="Valente V.L."/>
            <person name="Venter E."/>
            <person name="Venter J.C."/>
            <person name="Vicario S."/>
            <person name="Vieira F.G."/>
            <person name="Vilella A.J."/>
            <person name="Villasante A."/>
            <person name="Walenz B."/>
            <person name="Wang J."/>
            <person name="Wasserman M."/>
            <person name="Watts T."/>
            <person name="Wilson D."/>
            <person name="Wilson R.K."/>
            <person name="Wing R.A."/>
            <person name="Wolfner M.F."/>
            <person name="Wong A."/>
            <person name="Wong G.K."/>
            <person name="Wu C.I."/>
            <person name="Wu G."/>
            <person name="Yamamoto D."/>
            <person name="Yang H.P."/>
            <person name="Yang S.P."/>
            <person name="Yorke J.A."/>
            <person name="Yoshida K."/>
            <person name="Zdobnov E."/>
            <person name="Zhang P."/>
            <person name="Zhang Y."/>
            <person name="Zimin A.V."/>
            <person name="Baldwin J."/>
            <person name="Abdouelleil A."/>
            <person name="Abdulkadir J."/>
            <person name="Abebe A."/>
            <person name="Abera B."/>
            <person name="Abreu J."/>
            <person name="Acer S.C."/>
            <person name="Aftuck L."/>
            <person name="Alexander A."/>
            <person name="An P."/>
            <person name="Anderson E."/>
            <person name="Anderson S."/>
            <person name="Arachi H."/>
            <person name="Azer M."/>
            <person name="Bachantsang P."/>
            <person name="Barry A."/>
            <person name="Bayul T."/>
            <person name="Berlin A."/>
            <person name="Bessette D."/>
            <person name="Bloom T."/>
            <person name="Blye J."/>
            <person name="Boguslavskiy L."/>
            <person name="Bonnet C."/>
            <person name="Boukhgalter B."/>
            <person name="Bourzgui I."/>
            <person name="Brown A."/>
            <person name="Cahill P."/>
            <person name="Channer S."/>
            <person name="Cheshatsang Y."/>
            <person name="Chuda L."/>
            <person name="Citroen M."/>
            <person name="Collymore A."/>
            <person name="Cooke P."/>
            <person name="Costello M."/>
            <person name="D'Aco K."/>
            <person name="Daza R."/>
            <person name="De Haan G."/>
            <person name="DeGray S."/>
            <person name="DeMaso C."/>
            <person name="Dhargay N."/>
            <person name="Dooley K."/>
            <person name="Dooley E."/>
            <person name="Doricent M."/>
            <person name="Dorje P."/>
            <person name="Dorjee K."/>
            <person name="Dupes A."/>
            <person name="Elong R."/>
            <person name="Falk J."/>
            <person name="Farina A."/>
            <person name="Faro S."/>
            <person name="Ferguson D."/>
            <person name="Fisher S."/>
            <person name="Foley C.D."/>
            <person name="Franke A."/>
            <person name="Friedrich D."/>
            <person name="Gadbois L."/>
            <person name="Gearin G."/>
            <person name="Gearin C.R."/>
            <person name="Giannoukos G."/>
            <person name="Goode T."/>
            <person name="Graham J."/>
            <person name="Grandbois E."/>
            <person name="Grewal S."/>
            <person name="Gyaltsen K."/>
            <person name="Hafez N."/>
            <person name="Hagos B."/>
            <person name="Hall J."/>
            <person name="Henson C."/>
            <person name="Hollinger A."/>
            <person name="Honan T."/>
            <person name="Huard M.D."/>
            <person name="Hughes L."/>
            <person name="Hurhula B."/>
            <person name="Husby M.E."/>
            <person name="Kamat A."/>
            <person name="Kanga B."/>
            <person name="Kashin S."/>
            <person name="Khazanovich D."/>
            <person name="Kisner P."/>
            <person name="Lance K."/>
            <person name="Lara M."/>
            <person name="Lee W."/>
            <person name="Lennon N."/>
            <person name="Letendre F."/>
            <person name="LeVine R."/>
            <person name="Lipovsky A."/>
            <person name="Liu X."/>
            <person name="Liu J."/>
            <person name="Liu S."/>
            <person name="Lokyitsang T."/>
            <person name="Lokyitsang Y."/>
            <person name="Lubonja R."/>
            <person name="Lui A."/>
            <person name="MacDonald P."/>
            <person name="Magnisalis V."/>
            <person name="Maru K."/>
            <person name="Matthews C."/>
            <person name="McCusker W."/>
            <person name="McDonough S."/>
            <person name="Mehta T."/>
            <person name="Meldrim J."/>
            <person name="Meneus L."/>
            <person name="Mihai O."/>
            <person name="Mihalev A."/>
            <person name="Mihova T."/>
            <person name="Mittelman R."/>
            <person name="Mlenga V."/>
            <person name="Montmayeur A."/>
            <person name="Mulrain L."/>
            <person name="Navidi A."/>
            <person name="Naylor J."/>
            <person name="Negash T."/>
            <person name="Nguyen T."/>
            <person name="Nguyen N."/>
            <person name="Nicol R."/>
            <person name="Norbu C."/>
            <person name="Norbu N."/>
            <person name="Novod N."/>
            <person name="O'Neill B."/>
            <person name="Osman S."/>
            <person name="Markiewicz E."/>
            <person name="Oyono O.L."/>
            <person name="Patti C."/>
            <person name="Phunkhang P."/>
            <person name="Pierre F."/>
            <person name="Priest M."/>
            <person name="Raghuraman S."/>
            <person name="Rege F."/>
            <person name="Reyes R."/>
            <person name="Rise C."/>
            <person name="Rogov P."/>
            <person name="Ross K."/>
            <person name="Ryan E."/>
            <person name="Settipalli S."/>
            <person name="Shea T."/>
            <person name="Sherpa N."/>
            <person name="Shi L."/>
            <person name="Shih D."/>
            <person name="Sparrow T."/>
            <person name="Spaulding J."/>
            <person name="Stalker J."/>
            <person name="Stange-Thomann N."/>
            <person name="Stavropoulos S."/>
            <person name="Stone C."/>
            <person name="Strader C."/>
            <person name="Tesfaye S."/>
            <person name="Thomson T."/>
            <person name="Thoulutsang Y."/>
            <person name="Thoulutsang D."/>
            <person name="Topham K."/>
            <person name="Topping I."/>
            <person name="Tsamla T."/>
            <person name="Vassiliev H."/>
            <person name="Vo A."/>
            <person name="Wangchuk T."/>
            <person name="Wangdi T."/>
            <person name="Weiand M."/>
            <person name="Wilkinson J."/>
            <person name="Wilson A."/>
            <person name="Yadav S."/>
            <person name="Young G."/>
            <person name="Yu Q."/>
            <person name="Zembek L."/>
            <person name="Zhong D."/>
            <person name="Zimmer A."/>
            <person name="Zwirko Z."/>
            <person name="Jaffe D.B."/>
            <person name="Alvarez P."/>
            <person name="Brockman W."/>
            <person name="Butler J."/>
            <person name="Chin C."/>
            <person name="Gnerre S."/>
            <person name="Grabherr M."/>
            <person name="Kleber M."/>
            <person name="Mauceli E."/>
            <person name="MacCallum I."/>
        </authorList>
    </citation>
    <scope>NUCLEOTIDE SEQUENCE [LARGE SCALE GENOMIC DNA]</scope>
    <source>
        <strain evidence="3">white501</strain>
    </source>
</reference>
<proteinExistence type="predicted"/>
<feature type="compositionally biased region" description="Low complexity" evidence="1">
    <location>
        <begin position="308"/>
        <end position="340"/>
    </location>
</feature>
<accession>B4Q4Q9</accession>
<feature type="compositionally biased region" description="Low complexity" evidence="1">
    <location>
        <begin position="577"/>
        <end position="593"/>
    </location>
</feature>
<feature type="compositionally biased region" description="Low complexity" evidence="1">
    <location>
        <begin position="264"/>
        <end position="275"/>
    </location>
</feature>